<gene>
    <name evidence="1" type="ORF">PG994_012599</name>
</gene>
<dbReference type="GeneID" id="92097071"/>
<evidence type="ECO:0000313" key="1">
    <source>
        <dbReference type="EMBL" id="KAK8043761.1"/>
    </source>
</evidence>
<protein>
    <submittedName>
        <fullName evidence="1">Uncharacterized protein</fullName>
    </submittedName>
</protein>
<dbReference type="RefSeq" id="XP_066710156.1">
    <property type="nucleotide sequence ID" value="XM_066864008.1"/>
</dbReference>
<sequence>MAIFARPVADPPEGGYPRHDYWSCHVNRDIRRLRWSIDGPLDKAVLVMHSPHYNPDDLNLSPPTVPGRTEMAPKPGMSCHSCLCWTPRYRL</sequence>
<dbReference type="Proteomes" id="UP001480595">
    <property type="component" value="Unassembled WGS sequence"/>
</dbReference>
<name>A0ABR1TCN9_9PEZI</name>
<evidence type="ECO:0000313" key="2">
    <source>
        <dbReference type="Proteomes" id="UP001480595"/>
    </source>
</evidence>
<comment type="caution">
    <text evidence="1">The sequence shown here is derived from an EMBL/GenBank/DDBJ whole genome shotgun (WGS) entry which is preliminary data.</text>
</comment>
<proteinExistence type="predicted"/>
<reference evidence="1 2" key="1">
    <citation type="submission" date="2023-01" db="EMBL/GenBank/DDBJ databases">
        <title>Analysis of 21 Apiospora genomes using comparative genomics revels a genus with tremendous synthesis potential of carbohydrate active enzymes and secondary metabolites.</title>
        <authorList>
            <person name="Sorensen T."/>
        </authorList>
    </citation>
    <scope>NUCLEOTIDE SEQUENCE [LARGE SCALE GENOMIC DNA]</scope>
    <source>
        <strain evidence="1 2">CBS 135458</strain>
    </source>
</reference>
<keyword evidence="2" id="KW-1185">Reference proteome</keyword>
<dbReference type="EMBL" id="JAQQWL010000012">
    <property type="protein sequence ID" value="KAK8043761.1"/>
    <property type="molecule type" value="Genomic_DNA"/>
</dbReference>
<organism evidence="1 2">
    <name type="scientific">Apiospora phragmitis</name>
    <dbReference type="NCBI Taxonomy" id="2905665"/>
    <lineage>
        <taxon>Eukaryota</taxon>
        <taxon>Fungi</taxon>
        <taxon>Dikarya</taxon>
        <taxon>Ascomycota</taxon>
        <taxon>Pezizomycotina</taxon>
        <taxon>Sordariomycetes</taxon>
        <taxon>Xylariomycetidae</taxon>
        <taxon>Amphisphaeriales</taxon>
        <taxon>Apiosporaceae</taxon>
        <taxon>Apiospora</taxon>
    </lineage>
</organism>
<accession>A0ABR1TCN9</accession>